<organism evidence="1 2">
    <name type="scientific">Suillus placidus</name>
    <dbReference type="NCBI Taxonomy" id="48579"/>
    <lineage>
        <taxon>Eukaryota</taxon>
        <taxon>Fungi</taxon>
        <taxon>Dikarya</taxon>
        <taxon>Basidiomycota</taxon>
        <taxon>Agaricomycotina</taxon>
        <taxon>Agaricomycetes</taxon>
        <taxon>Agaricomycetidae</taxon>
        <taxon>Boletales</taxon>
        <taxon>Suillineae</taxon>
        <taxon>Suillaceae</taxon>
        <taxon>Suillus</taxon>
    </lineage>
</organism>
<name>A0A9P6ZX80_9AGAM</name>
<dbReference type="Proteomes" id="UP000714275">
    <property type="component" value="Unassembled WGS sequence"/>
</dbReference>
<protein>
    <submittedName>
        <fullName evidence="1">Uncharacterized protein</fullName>
    </submittedName>
</protein>
<keyword evidence="2" id="KW-1185">Reference proteome</keyword>
<accession>A0A9P6ZX80</accession>
<proteinExistence type="predicted"/>
<dbReference type="EMBL" id="JABBWD010000019">
    <property type="protein sequence ID" value="KAG1777807.1"/>
    <property type="molecule type" value="Genomic_DNA"/>
</dbReference>
<comment type="caution">
    <text evidence="1">The sequence shown here is derived from an EMBL/GenBank/DDBJ whole genome shotgun (WGS) entry which is preliminary data.</text>
</comment>
<sequence>RAWGHSKCGKHAESQQPFIRGSQVSALGLLTIDGMIASAVIEGSFTTVKYIEFLELTVVSVFLLCTTR</sequence>
<reference evidence="1" key="1">
    <citation type="journal article" date="2020" name="New Phytol.">
        <title>Comparative genomics reveals dynamic genome evolution in host specialist ectomycorrhizal fungi.</title>
        <authorList>
            <person name="Lofgren L.A."/>
            <person name="Nguyen N.H."/>
            <person name="Vilgalys R."/>
            <person name="Ruytinx J."/>
            <person name="Liao H.L."/>
            <person name="Branco S."/>
            <person name="Kuo A."/>
            <person name="LaButti K."/>
            <person name="Lipzen A."/>
            <person name="Andreopoulos W."/>
            <person name="Pangilinan J."/>
            <person name="Riley R."/>
            <person name="Hundley H."/>
            <person name="Na H."/>
            <person name="Barry K."/>
            <person name="Grigoriev I.V."/>
            <person name="Stajich J.E."/>
            <person name="Kennedy P.G."/>
        </authorList>
    </citation>
    <scope>NUCLEOTIDE SEQUENCE</scope>
    <source>
        <strain evidence="1">DOB743</strain>
    </source>
</reference>
<dbReference type="AlphaFoldDB" id="A0A9P6ZX80"/>
<gene>
    <name evidence="1" type="ORF">EV702DRAFT_969098</name>
</gene>
<evidence type="ECO:0000313" key="1">
    <source>
        <dbReference type="EMBL" id="KAG1777807.1"/>
    </source>
</evidence>
<evidence type="ECO:0000313" key="2">
    <source>
        <dbReference type="Proteomes" id="UP000714275"/>
    </source>
</evidence>
<dbReference type="OrthoDB" id="2142724at2759"/>
<feature type="non-terminal residue" evidence="1">
    <location>
        <position position="1"/>
    </location>
</feature>